<comment type="caution">
    <text evidence="5">The sequence shown here is derived from an EMBL/GenBank/DDBJ whole genome shotgun (WGS) entry which is preliminary data.</text>
</comment>
<dbReference type="PANTHER" id="PTHR30108:SF17">
    <property type="entry name" value="FERULIC ACID DECARBOXYLASE 1"/>
    <property type="match status" value="1"/>
</dbReference>
<dbReference type="InterPro" id="IPR048304">
    <property type="entry name" value="UbiD_Rift_dom"/>
</dbReference>
<comment type="similarity">
    <text evidence="1">Belongs to the UbiD family.</text>
</comment>
<dbReference type="SUPFAM" id="SSF143968">
    <property type="entry name" value="UbiD C-terminal domain-like"/>
    <property type="match status" value="2"/>
</dbReference>
<feature type="domain" description="3-octaprenyl-4-hydroxybenzoate carboxy-lyase-like C-terminal" evidence="4">
    <location>
        <begin position="327"/>
        <end position="449"/>
    </location>
</feature>
<feature type="domain" description="3-octaprenyl-4-hydroxybenzoate carboxy-lyase-like Rift-related" evidence="2">
    <location>
        <begin position="121"/>
        <end position="321"/>
    </location>
</feature>
<evidence type="ECO:0000259" key="4">
    <source>
        <dbReference type="Pfam" id="PF20696"/>
    </source>
</evidence>
<dbReference type="NCBIfam" id="TIGR00148">
    <property type="entry name" value="UbiD family decarboxylase"/>
    <property type="match status" value="1"/>
</dbReference>
<dbReference type="GO" id="GO:0006744">
    <property type="term" value="P:ubiquinone biosynthetic process"/>
    <property type="evidence" value="ECO:0007669"/>
    <property type="project" value="TreeGrafter"/>
</dbReference>
<accession>A0AAE4LLZ2</accession>
<name>A0AAE4LLZ2_9BACT</name>
<dbReference type="NCBIfam" id="TIGR03701">
    <property type="entry name" value="mena_SCO4490"/>
    <property type="match status" value="1"/>
</dbReference>
<evidence type="ECO:0000259" key="2">
    <source>
        <dbReference type="Pfam" id="PF01977"/>
    </source>
</evidence>
<dbReference type="GO" id="GO:0008694">
    <property type="term" value="F:4-hydroxy-3-polyprenylbenzoate decarboxylase activity"/>
    <property type="evidence" value="ECO:0007669"/>
    <property type="project" value="TreeGrafter"/>
</dbReference>
<evidence type="ECO:0000313" key="5">
    <source>
        <dbReference type="EMBL" id="MDU0260125.1"/>
    </source>
</evidence>
<dbReference type="RefSeq" id="WP_237958732.1">
    <property type="nucleotide sequence ID" value="NZ_BAAFKU010000009.1"/>
</dbReference>
<dbReference type="PANTHER" id="PTHR30108">
    <property type="entry name" value="3-OCTAPRENYL-4-HYDROXYBENZOATE CARBOXY-LYASE-RELATED"/>
    <property type="match status" value="1"/>
</dbReference>
<dbReference type="InterPro" id="IPR022390">
    <property type="entry name" value="HBDC"/>
</dbReference>
<evidence type="ECO:0000313" key="6">
    <source>
        <dbReference type="Proteomes" id="UP001181347"/>
    </source>
</evidence>
<evidence type="ECO:0000259" key="3">
    <source>
        <dbReference type="Pfam" id="PF20695"/>
    </source>
</evidence>
<dbReference type="Pfam" id="PF20695">
    <property type="entry name" value="UbiD_N"/>
    <property type="match status" value="1"/>
</dbReference>
<dbReference type="InterPro" id="IPR049381">
    <property type="entry name" value="UbiD-like_C"/>
</dbReference>
<protein>
    <submittedName>
        <fullName evidence="5">Menaquinone biosynthesis decarboxylase</fullName>
    </submittedName>
</protein>
<dbReference type="EMBL" id="JAWDES010000005">
    <property type="protein sequence ID" value="MDU0260125.1"/>
    <property type="molecule type" value="Genomic_DNA"/>
</dbReference>
<feature type="domain" description="3-octaprenyl-4-hydroxybenzoate carboxy-lyase-like N-terminal" evidence="3">
    <location>
        <begin position="9"/>
        <end position="85"/>
    </location>
</feature>
<dbReference type="InterPro" id="IPR049383">
    <property type="entry name" value="UbiD-like_N"/>
</dbReference>
<dbReference type="Pfam" id="PF01977">
    <property type="entry name" value="UbiD"/>
    <property type="match status" value="1"/>
</dbReference>
<dbReference type="InterPro" id="IPR002830">
    <property type="entry name" value="UbiD"/>
</dbReference>
<dbReference type="Pfam" id="PF20696">
    <property type="entry name" value="UbiD_C"/>
    <property type="match status" value="1"/>
</dbReference>
<evidence type="ECO:0000256" key="1">
    <source>
        <dbReference type="ARBA" id="ARBA00010021"/>
    </source>
</evidence>
<dbReference type="Gene3D" id="3.40.1670.10">
    <property type="entry name" value="UbiD C-terminal domain-like"/>
    <property type="match status" value="1"/>
</dbReference>
<dbReference type="Proteomes" id="UP001181347">
    <property type="component" value="Unassembled WGS sequence"/>
</dbReference>
<dbReference type="SUPFAM" id="SSF50475">
    <property type="entry name" value="FMN-binding split barrel"/>
    <property type="match status" value="1"/>
</dbReference>
<reference evidence="5" key="1">
    <citation type="submission" date="2023-10" db="EMBL/GenBank/DDBJ databases">
        <title>Genome Sequence of the Bacteria from From Gut Wall in Crohn's Disease.</title>
        <authorList>
            <person name="Rodriguez-Palacios A."/>
        </authorList>
    </citation>
    <scope>NUCLEOTIDE SEQUENCE</scope>
    <source>
        <strain evidence="5">CavFT-hAR58</strain>
    </source>
</reference>
<gene>
    <name evidence="5" type="ORF">RVH17_08375</name>
</gene>
<dbReference type="GO" id="GO:0005829">
    <property type="term" value="C:cytosol"/>
    <property type="evidence" value="ECO:0007669"/>
    <property type="project" value="TreeGrafter"/>
</dbReference>
<dbReference type="AlphaFoldDB" id="A0AAE4LLZ2"/>
<organism evidence="5 6">
    <name type="scientific">Alistipes finegoldii</name>
    <dbReference type="NCBI Taxonomy" id="214856"/>
    <lineage>
        <taxon>Bacteria</taxon>
        <taxon>Pseudomonadati</taxon>
        <taxon>Bacteroidota</taxon>
        <taxon>Bacteroidia</taxon>
        <taxon>Bacteroidales</taxon>
        <taxon>Rikenellaceae</taxon>
        <taxon>Alistipes</taxon>
    </lineage>
</organism>
<sequence length="603" mass="65944">MYRSLNEYIARLEREGELIRIGAPVSPVEEIAEITDRISKTPGGGKALLFENTGTAFPVLTNLFGSERRMALALGVGALDELSERIDVLLKQAAAPRNSLSDKLRALPMLAEMARWFPRTVSGRGACQQVVLTGAEAALSALPVLKCWPADGGRFVTLPMVNTVDPETGVRNVGMYRMQVFDDRTTGMHWHVHKTGARHYDAYKRLGRRMPVSVALGGDPVYTYAATAPMPDNMDEYLLAGFLSRRPVKLVKCVTNDIYVPADCDFVIEGYVDPAEEKAVEGPFGDHTGFYSLEDRYPLFHVTALTRRRDAVYPATVVGIPPQEDAWIARATERIFLAPIRMALQPEVRDLTMPEVGTAHNVAVVSIDRRYEGQAVKVAQSLWGAGQMMFNKYLLVVPSGTDVRDSDALARLLRRIDPVRDLVRSEGILDVLDHATATPGFGGKIAIDATTAGAALNPASQSESVPQLSLPEGCRTDLLEKWGAALAFAEPGAGVRTPEGVRYFVLFDPAAAELMPEELLWLAAANTDPRRDVRTEGATLVIDARSKRPGEGGNPARFPNVVTASEATVGLVDRRWTEYGLGAFVESPSRRYRRLLLSGGAQW</sequence>
<proteinExistence type="inferred from homology"/>